<dbReference type="RefSeq" id="WP_006079070.1">
    <property type="nucleotide sequence ID" value="NZ_AOMD01000033.1"/>
</dbReference>
<gene>
    <name evidence="1" type="ORF">C449_16073</name>
</gene>
<protein>
    <submittedName>
        <fullName evidence="1">Uncharacterized protein</fullName>
    </submittedName>
</protein>
<name>M0ME34_9EURY</name>
<dbReference type="InParanoid" id="M0ME34"/>
<comment type="caution">
    <text evidence="1">The sequence shown here is derived from an EMBL/GenBank/DDBJ whole genome shotgun (WGS) entry which is preliminary data.</text>
</comment>
<reference evidence="1 2" key="1">
    <citation type="journal article" date="2014" name="PLoS Genet.">
        <title>Phylogenetically driven sequencing of extremely halophilic archaea reveals strategies for static and dynamic osmo-response.</title>
        <authorList>
            <person name="Becker E.A."/>
            <person name="Seitzer P.M."/>
            <person name="Tritt A."/>
            <person name="Larsen D."/>
            <person name="Krusor M."/>
            <person name="Yao A.I."/>
            <person name="Wu D."/>
            <person name="Madern D."/>
            <person name="Eisen J.A."/>
            <person name="Darling A.E."/>
            <person name="Facciotti M.T."/>
        </authorList>
    </citation>
    <scope>NUCLEOTIDE SEQUENCE [LARGE SCALE GENOMIC DNA]</scope>
    <source>
        <strain evidence="1 2">DSM 5350</strain>
    </source>
</reference>
<accession>M0ME34</accession>
<organism evidence="1 2">
    <name type="scientific">Halococcus saccharolyticus DSM 5350</name>
    <dbReference type="NCBI Taxonomy" id="1227455"/>
    <lineage>
        <taxon>Archaea</taxon>
        <taxon>Methanobacteriati</taxon>
        <taxon>Methanobacteriota</taxon>
        <taxon>Stenosarchaea group</taxon>
        <taxon>Halobacteria</taxon>
        <taxon>Halobacteriales</taxon>
        <taxon>Halococcaceae</taxon>
        <taxon>Halococcus</taxon>
    </lineage>
</organism>
<dbReference type="AlphaFoldDB" id="M0ME34"/>
<dbReference type="STRING" id="1227455.C449_16073"/>
<dbReference type="PATRIC" id="fig|1227455.4.peg.3270"/>
<keyword evidence="2" id="KW-1185">Reference proteome</keyword>
<evidence type="ECO:0000313" key="1">
    <source>
        <dbReference type="EMBL" id="EMA42675.1"/>
    </source>
</evidence>
<proteinExistence type="predicted"/>
<dbReference type="Proteomes" id="UP000011669">
    <property type="component" value="Unassembled WGS sequence"/>
</dbReference>
<dbReference type="EMBL" id="AOMD01000033">
    <property type="protein sequence ID" value="EMA42675.1"/>
    <property type="molecule type" value="Genomic_DNA"/>
</dbReference>
<sequence>MGFEDLGRTLDNIAESMTSTFARFARSLRLTLAPHPTAEGRRLTEDLCREAYDAVERNDVRVERIPSEHHAGDAADVTYYDGVEWSEVTRYDLEEIERCLEAL</sequence>
<evidence type="ECO:0000313" key="2">
    <source>
        <dbReference type="Proteomes" id="UP000011669"/>
    </source>
</evidence>